<dbReference type="RefSeq" id="WP_140927017.1">
    <property type="nucleotide sequence ID" value="NZ_VFSU01000011.1"/>
</dbReference>
<dbReference type="AlphaFoldDB" id="A0A501XT73"/>
<organism evidence="2 3">
    <name type="scientific">Sandaracinobacter neustonicus</name>
    <dbReference type="NCBI Taxonomy" id="1715348"/>
    <lineage>
        <taxon>Bacteria</taxon>
        <taxon>Pseudomonadati</taxon>
        <taxon>Pseudomonadota</taxon>
        <taxon>Alphaproteobacteria</taxon>
        <taxon>Sphingomonadales</taxon>
        <taxon>Sphingosinicellaceae</taxon>
        <taxon>Sandaracinobacter</taxon>
    </lineage>
</organism>
<dbReference type="Proteomes" id="UP000319897">
    <property type="component" value="Unassembled WGS sequence"/>
</dbReference>
<dbReference type="NCBIfam" id="TIGR03725">
    <property type="entry name" value="T6A_YeaZ"/>
    <property type="match status" value="1"/>
</dbReference>
<dbReference type="InterPro" id="IPR022496">
    <property type="entry name" value="T6A_TsaB"/>
</dbReference>
<protein>
    <submittedName>
        <fullName evidence="2">tRNA (Adenosine(37)-N6)-threonylcarbamoyltransferase complex dimerization subunit type 1 TsaB</fullName>
    </submittedName>
</protein>
<dbReference type="Pfam" id="PF00814">
    <property type="entry name" value="TsaD"/>
    <property type="match status" value="1"/>
</dbReference>
<keyword evidence="3" id="KW-1185">Reference proteome</keyword>
<dbReference type="InterPro" id="IPR000905">
    <property type="entry name" value="Gcp-like_dom"/>
</dbReference>
<reference evidence="2 3" key="1">
    <citation type="submission" date="2019-06" db="EMBL/GenBank/DDBJ databases">
        <authorList>
            <person name="Lee I."/>
            <person name="Jang G.I."/>
            <person name="Hwang C.Y."/>
        </authorList>
    </citation>
    <scope>NUCLEOTIDE SEQUENCE [LARGE SCALE GENOMIC DNA]</scope>
    <source>
        <strain evidence="2 3">PAMC 28131</strain>
    </source>
</reference>
<dbReference type="InterPro" id="IPR043129">
    <property type="entry name" value="ATPase_NBD"/>
</dbReference>
<dbReference type="Gene3D" id="3.30.420.40">
    <property type="match status" value="2"/>
</dbReference>
<name>A0A501XT73_9SPHN</name>
<gene>
    <name evidence="2" type="primary">tsaB</name>
    <name evidence="2" type="ORF">FJQ54_03875</name>
</gene>
<proteinExistence type="predicted"/>
<comment type="caution">
    <text evidence="2">The sequence shown here is derived from an EMBL/GenBank/DDBJ whole genome shotgun (WGS) entry which is preliminary data.</text>
</comment>
<dbReference type="GO" id="GO:0016740">
    <property type="term" value="F:transferase activity"/>
    <property type="evidence" value="ECO:0007669"/>
    <property type="project" value="UniProtKB-KW"/>
</dbReference>
<accession>A0A501XT73</accession>
<keyword evidence="2" id="KW-0808">Transferase</keyword>
<sequence>MPDRLTGRTLVIATGHDLSLALLQDGRLLAHRDQAMVKGHAEALVPAIAELLAPFGGPACRPEHVVVETGPGSFTGLRVGLAAARALALAWGASLFGVRSTQLAAATAPNDGRLLVVLEAPRGQIWAEGFEGAGRRTILPPVAISPDEAAGLANGYDHVAGSAPALMRDGVAAQPPRAAALAQLEPGALGAAELLYVRAAEPA</sequence>
<dbReference type="SUPFAM" id="SSF53067">
    <property type="entry name" value="Actin-like ATPase domain"/>
    <property type="match status" value="1"/>
</dbReference>
<evidence type="ECO:0000313" key="2">
    <source>
        <dbReference type="EMBL" id="TPE63982.1"/>
    </source>
</evidence>
<evidence type="ECO:0000259" key="1">
    <source>
        <dbReference type="Pfam" id="PF00814"/>
    </source>
</evidence>
<feature type="domain" description="Gcp-like" evidence="1">
    <location>
        <begin position="38"/>
        <end position="153"/>
    </location>
</feature>
<dbReference type="EMBL" id="VFSU01000011">
    <property type="protein sequence ID" value="TPE63982.1"/>
    <property type="molecule type" value="Genomic_DNA"/>
</dbReference>
<evidence type="ECO:0000313" key="3">
    <source>
        <dbReference type="Proteomes" id="UP000319897"/>
    </source>
</evidence>
<dbReference type="OrthoDB" id="9809995at2"/>
<dbReference type="GO" id="GO:0002949">
    <property type="term" value="P:tRNA threonylcarbamoyladenosine modification"/>
    <property type="evidence" value="ECO:0007669"/>
    <property type="project" value="InterPro"/>
</dbReference>